<sequence length="87" mass="9989">MIPTSGSKDEMLKKKLERKIFGAVTRSMARFATLPCSTEVNKPKQSDVTSNVNERTLQRNRKDDLPQQRANDTDSASWLPWKPENRL</sequence>
<dbReference type="AlphaFoldDB" id="A0A8X6HE41"/>
<name>A0A8X6HE41_TRICU</name>
<feature type="compositionally biased region" description="Basic and acidic residues" evidence="1">
    <location>
        <begin position="56"/>
        <end position="66"/>
    </location>
</feature>
<evidence type="ECO:0000256" key="1">
    <source>
        <dbReference type="SAM" id="MobiDB-lite"/>
    </source>
</evidence>
<accession>A0A8X6HE41</accession>
<comment type="caution">
    <text evidence="2">The sequence shown here is derived from an EMBL/GenBank/DDBJ whole genome shotgun (WGS) entry which is preliminary data.</text>
</comment>
<feature type="region of interest" description="Disordered" evidence="1">
    <location>
        <begin position="39"/>
        <end position="87"/>
    </location>
</feature>
<dbReference type="Proteomes" id="UP000887116">
    <property type="component" value="Unassembled WGS sequence"/>
</dbReference>
<feature type="compositionally biased region" description="Polar residues" evidence="1">
    <location>
        <begin position="46"/>
        <end position="55"/>
    </location>
</feature>
<organism evidence="2 3">
    <name type="scientific">Trichonephila clavata</name>
    <name type="common">Joro spider</name>
    <name type="synonym">Nephila clavata</name>
    <dbReference type="NCBI Taxonomy" id="2740835"/>
    <lineage>
        <taxon>Eukaryota</taxon>
        <taxon>Metazoa</taxon>
        <taxon>Ecdysozoa</taxon>
        <taxon>Arthropoda</taxon>
        <taxon>Chelicerata</taxon>
        <taxon>Arachnida</taxon>
        <taxon>Araneae</taxon>
        <taxon>Araneomorphae</taxon>
        <taxon>Entelegynae</taxon>
        <taxon>Araneoidea</taxon>
        <taxon>Nephilidae</taxon>
        <taxon>Trichonephila</taxon>
    </lineage>
</organism>
<proteinExistence type="predicted"/>
<evidence type="ECO:0000313" key="3">
    <source>
        <dbReference type="Proteomes" id="UP000887116"/>
    </source>
</evidence>
<evidence type="ECO:0000313" key="2">
    <source>
        <dbReference type="EMBL" id="GFR21899.1"/>
    </source>
</evidence>
<protein>
    <submittedName>
        <fullName evidence="2">Uncharacterized protein</fullName>
    </submittedName>
</protein>
<gene>
    <name evidence="2" type="ORF">TNCT_361141</name>
</gene>
<dbReference type="EMBL" id="BMAO01008225">
    <property type="protein sequence ID" value="GFR21899.1"/>
    <property type="molecule type" value="Genomic_DNA"/>
</dbReference>
<keyword evidence="3" id="KW-1185">Reference proteome</keyword>
<reference evidence="2" key="1">
    <citation type="submission" date="2020-07" db="EMBL/GenBank/DDBJ databases">
        <title>Multicomponent nature underlies the extraordinary mechanical properties of spider dragline silk.</title>
        <authorList>
            <person name="Kono N."/>
            <person name="Nakamura H."/>
            <person name="Mori M."/>
            <person name="Yoshida Y."/>
            <person name="Ohtoshi R."/>
            <person name="Malay A.D."/>
            <person name="Moran D.A.P."/>
            <person name="Tomita M."/>
            <person name="Numata K."/>
            <person name="Arakawa K."/>
        </authorList>
    </citation>
    <scope>NUCLEOTIDE SEQUENCE</scope>
</reference>